<feature type="compositionally biased region" description="Low complexity" evidence="1">
    <location>
        <begin position="1"/>
        <end position="15"/>
    </location>
</feature>
<gene>
    <name evidence="2" type="ORF">O181_021645</name>
</gene>
<dbReference type="Proteomes" id="UP000765509">
    <property type="component" value="Unassembled WGS sequence"/>
</dbReference>
<proteinExistence type="predicted"/>
<protein>
    <recommendedName>
        <fullName evidence="4">DUF4939 domain-containing protein</fullName>
    </recommendedName>
</protein>
<comment type="caution">
    <text evidence="2">The sequence shown here is derived from an EMBL/GenBank/DDBJ whole genome shotgun (WGS) entry which is preliminary data.</text>
</comment>
<evidence type="ECO:0000313" key="3">
    <source>
        <dbReference type="Proteomes" id="UP000765509"/>
    </source>
</evidence>
<organism evidence="2 3">
    <name type="scientific">Austropuccinia psidii MF-1</name>
    <dbReference type="NCBI Taxonomy" id="1389203"/>
    <lineage>
        <taxon>Eukaryota</taxon>
        <taxon>Fungi</taxon>
        <taxon>Dikarya</taxon>
        <taxon>Basidiomycota</taxon>
        <taxon>Pucciniomycotina</taxon>
        <taxon>Pucciniomycetes</taxon>
        <taxon>Pucciniales</taxon>
        <taxon>Sphaerophragmiaceae</taxon>
        <taxon>Austropuccinia</taxon>
    </lineage>
</organism>
<evidence type="ECO:0000256" key="1">
    <source>
        <dbReference type="SAM" id="MobiDB-lite"/>
    </source>
</evidence>
<evidence type="ECO:0000313" key="2">
    <source>
        <dbReference type="EMBL" id="MBW0481930.1"/>
    </source>
</evidence>
<reference evidence="2" key="1">
    <citation type="submission" date="2021-03" db="EMBL/GenBank/DDBJ databases">
        <title>Draft genome sequence of rust myrtle Austropuccinia psidii MF-1, a brazilian biotype.</title>
        <authorList>
            <person name="Quecine M.C."/>
            <person name="Pachon D.M.R."/>
            <person name="Bonatelli M.L."/>
            <person name="Correr F.H."/>
            <person name="Franceschini L.M."/>
            <person name="Leite T.F."/>
            <person name="Margarido G.R.A."/>
            <person name="Almeida C.A."/>
            <person name="Ferrarezi J.A."/>
            <person name="Labate C.A."/>
        </authorList>
    </citation>
    <scope>NUCLEOTIDE SEQUENCE</scope>
    <source>
        <strain evidence="2">MF-1</strain>
    </source>
</reference>
<feature type="compositionally biased region" description="Basic and acidic residues" evidence="1">
    <location>
        <begin position="43"/>
        <end position="57"/>
    </location>
</feature>
<dbReference type="EMBL" id="AVOT02006575">
    <property type="protein sequence ID" value="MBW0481930.1"/>
    <property type="molecule type" value="Genomic_DNA"/>
</dbReference>
<sequence>MPVQQSNSTRQTRSQDALNPASRAPLEGTPEVPKLRAQLDGGHNLEVEAPFRKEGRGPRKSSSFSGVVGGFPGLSRTTFKGPVEDGEEEEENSLQEEGPDGTEGVPAWVGEFQGTGVPTIAQSHEPVSNQYDPSLLAIMQKMTEMMANIQEASSSKASRRRAFKTPSMKAPEWFDGPQPFKVKIFVQYFQLILHNYPANFSQDRKKALYATSFRIGRAARWIESYLSNFTNQDPH</sequence>
<evidence type="ECO:0008006" key="4">
    <source>
        <dbReference type="Google" id="ProtNLM"/>
    </source>
</evidence>
<name>A0A9Q3GXA9_9BASI</name>
<keyword evidence="3" id="KW-1185">Reference proteome</keyword>
<feature type="region of interest" description="Disordered" evidence="1">
    <location>
        <begin position="1"/>
        <end position="110"/>
    </location>
</feature>
<feature type="compositionally biased region" description="Acidic residues" evidence="1">
    <location>
        <begin position="84"/>
        <end position="100"/>
    </location>
</feature>
<accession>A0A9Q3GXA9</accession>
<dbReference type="AlphaFoldDB" id="A0A9Q3GXA9"/>